<dbReference type="SUPFAM" id="SSF51126">
    <property type="entry name" value="Pectin lyase-like"/>
    <property type="match status" value="1"/>
</dbReference>
<dbReference type="InterPro" id="IPR011050">
    <property type="entry name" value="Pectin_lyase_fold/virulence"/>
</dbReference>
<geneLocation type="plasmid" evidence="1">
    <name>pI66</name>
</geneLocation>
<reference evidence="1" key="1">
    <citation type="submission" date="2021-03" db="EMBL/GenBank/DDBJ databases">
        <title>Whole genome sequence of tetracycline plasmid in Escherichia coli.</title>
        <authorList>
            <person name="Usui M."/>
            <person name="Fukuda A."/>
        </authorList>
    </citation>
    <scope>NUCLEOTIDE SEQUENCE</scope>
    <source>
        <strain evidence="1">I66</strain>
        <plasmid evidence="1">pI66</plasmid>
    </source>
</reference>
<name>A0A811ARJ8_ECOLX</name>
<dbReference type="Gene3D" id="2.160.20.20">
    <property type="match status" value="1"/>
</dbReference>
<organism evidence="1">
    <name type="scientific">Escherichia coli</name>
    <dbReference type="NCBI Taxonomy" id="562"/>
    <lineage>
        <taxon>Bacteria</taxon>
        <taxon>Pseudomonadati</taxon>
        <taxon>Pseudomonadota</taxon>
        <taxon>Gammaproteobacteria</taxon>
        <taxon>Enterobacterales</taxon>
        <taxon>Enterobacteriaceae</taxon>
        <taxon>Escherichia</taxon>
    </lineage>
</organism>
<keyword evidence="1" id="KW-0614">Plasmid</keyword>
<protein>
    <submittedName>
        <fullName evidence="1">Uncharacterized protein</fullName>
    </submittedName>
</protein>
<evidence type="ECO:0000313" key="1">
    <source>
        <dbReference type="EMBL" id="BCT73609.1"/>
    </source>
</evidence>
<proteinExistence type="predicted"/>
<sequence length="154" mass="16683">MEITGLSPAEIFISETKNDFEPVVRHTDTSAPLVWKYSSNTGEIKTIKTIIKYTQEKISILQEKWTCRYSELRKSGAGYLQFTDSYTVSTTNGSSWIGGGIIVEDGATVNWGVNGVEGDNLHKVGSGTLVINGIGENKGGLKVGDGLVILAQKR</sequence>
<dbReference type="InterPro" id="IPR012332">
    <property type="entry name" value="Autotransporter_pectin_lyase_C"/>
</dbReference>
<dbReference type="EMBL" id="LC620533">
    <property type="protein sequence ID" value="BCT73609.1"/>
    <property type="molecule type" value="Genomic_DNA"/>
</dbReference>
<dbReference type="AlphaFoldDB" id="A0A811ARJ8"/>
<accession>A0A811ARJ8</accession>